<dbReference type="InterPro" id="IPR058240">
    <property type="entry name" value="rSAM_sf"/>
</dbReference>
<dbReference type="InterPro" id="IPR002684">
    <property type="entry name" value="Biotin_synth/BioAB"/>
</dbReference>
<evidence type="ECO:0000256" key="9">
    <source>
        <dbReference type="ARBA" id="ARBA00022756"/>
    </source>
</evidence>
<comment type="similarity">
    <text evidence="2 13">Belongs to the radical SAM superfamily. Biotin synthase family.</text>
</comment>
<comment type="pathway">
    <text evidence="1 13">Cofactor biosynthesis; biotin biosynthesis; biotin from 7,8-diaminononanoate: step 2/2.</text>
</comment>
<dbReference type="InterPro" id="IPR007197">
    <property type="entry name" value="rSAM"/>
</dbReference>
<keyword evidence="16" id="KW-1185">Reference proteome</keyword>
<evidence type="ECO:0000259" key="14">
    <source>
        <dbReference type="PROSITE" id="PS51918"/>
    </source>
</evidence>
<dbReference type="InterPro" id="IPR013785">
    <property type="entry name" value="Aldolase_TIM"/>
</dbReference>
<comment type="function">
    <text evidence="13">Catalyzes the conversion of dethiobiotin (DTB) to biotin by the insertion of a sulfur atom into dethiobiotin via a radical-based mechanism.</text>
</comment>
<accession>A0ABU0HIE4</accession>
<dbReference type="PIRSF" id="PIRSF001619">
    <property type="entry name" value="Biotin_synth"/>
    <property type="match status" value="1"/>
</dbReference>
<evidence type="ECO:0000256" key="5">
    <source>
        <dbReference type="ARBA" id="ARBA00022679"/>
    </source>
</evidence>
<name>A0ABU0HIE4_9HYPH</name>
<keyword evidence="5 13" id="KW-0808">Transferase</keyword>
<organism evidence="15 16">
    <name type="scientific">Methylobacterium persicinum</name>
    <dbReference type="NCBI Taxonomy" id="374426"/>
    <lineage>
        <taxon>Bacteria</taxon>
        <taxon>Pseudomonadati</taxon>
        <taxon>Pseudomonadota</taxon>
        <taxon>Alphaproteobacteria</taxon>
        <taxon>Hyphomicrobiales</taxon>
        <taxon>Methylobacteriaceae</taxon>
        <taxon>Methylobacterium</taxon>
    </lineage>
</organism>
<dbReference type="EC" id="2.8.1.6" evidence="3 13"/>
<dbReference type="InterPro" id="IPR006638">
    <property type="entry name" value="Elp3/MiaA/NifB-like_rSAM"/>
</dbReference>
<dbReference type="GO" id="GO:0004076">
    <property type="term" value="F:biotin synthase activity"/>
    <property type="evidence" value="ECO:0007669"/>
    <property type="project" value="UniProtKB-EC"/>
</dbReference>
<evidence type="ECO:0000256" key="7">
    <source>
        <dbReference type="ARBA" id="ARBA00022714"/>
    </source>
</evidence>
<dbReference type="SFLD" id="SFLDS00029">
    <property type="entry name" value="Radical_SAM"/>
    <property type="match status" value="1"/>
</dbReference>
<dbReference type="InterPro" id="IPR024177">
    <property type="entry name" value="Biotin_synthase"/>
</dbReference>
<proteinExistence type="inferred from homology"/>
<feature type="binding site" evidence="13">
    <location>
        <position position="62"/>
    </location>
    <ligand>
        <name>[4Fe-4S] cluster</name>
        <dbReference type="ChEBI" id="CHEBI:49883"/>
        <note>4Fe-4S-S-AdoMet</note>
    </ligand>
</feature>
<dbReference type="Pfam" id="PF04055">
    <property type="entry name" value="Radical_SAM"/>
    <property type="match status" value="1"/>
</dbReference>
<dbReference type="PANTHER" id="PTHR22976">
    <property type="entry name" value="BIOTIN SYNTHASE"/>
    <property type="match status" value="1"/>
</dbReference>
<dbReference type="SUPFAM" id="SSF102114">
    <property type="entry name" value="Radical SAM enzymes"/>
    <property type="match status" value="1"/>
</dbReference>
<evidence type="ECO:0000256" key="11">
    <source>
        <dbReference type="ARBA" id="ARBA00023014"/>
    </source>
</evidence>
<dbReference type="SMART" id="SM00876">
    <property type="entry name" value="BATS"/>
    <property type="match status" value="1"/>
</dbReference>
<dbReference type="RefSeq" id="WP_238247019.1">
    <property type="nucleotide sequence ID" value="NZ_BPQX01000001.1"/>
</dbReference>
<evidence type="ECO:0000256" key="6">
    <source>
        <dbReference type="ARBA" id="ARBA00022691"/>
    </source>
</evidence>
<dbReference type="PROSITE" id="PS51918">
    <property type="entry name" value="RADICAL_SAM"/>
    <property type="match status" value="1"/>
</dbReference>
<dbReference type="CDD" id="cd01335">
    <property type="entry name" value="Radical_SAM"/>
    <property type="match status" value="1"/>
</dbReference>
<comment type="cofactor">
    <cofactor evidence="13">
        <name>[4Fe-4S] cluster</name>
        <dbReference type="ChEBI" id="CHEBI:49883"/>
    </cofactor>
    <text evidence="13">Binds 1 [4Fe-4S] cluster. The cluster is coordinated with 3 cysteines and an exchangeable S-adenosyl-L-methionine.</text>
</comment>
<evidence type="ECO:0000256" key="10">
    <source>
        <dbReference type="ARBA" id="ARBA00023004"/>
    </source>
</evidence>
<keyword evidence="11 13" id="KW-0411">Iron-sulfur</keyword>
<dbReference type="EMBL" id="JAUSVV010000001">
    <property type="protein sequence ID" value="MDQ0441254.1"/>
    <property type="molecule type" value="Genomic_DNA"/>
</dbReference>
<feature type="binding site" evidence="13">
    <location>
        <position position="107"/>
    </location>
    <ligand>
        <name>[2Fe-2S] cluster</name>
        <dbReference type="ChEBI" id="CHEBI:190135"/>
    </ligand>
</feature>
<dbReference type="PANTHER" id="PTHR22976:SF2">
    <property type="entry name" value="BIOTIN SYNTHASE, MITOCHONDRIAL"/>
    <property type="match status" value="1"/>
</dbReference>
<evidence type="ECO:0000256" key="4">
    <source>
        <dbReference type="ARBA" id="ARBA00022485"/>
    </source>
</evidence>
<keyword evidence="6 13" id="KW-0949">S-adenosyl-L-methionine</keyword>
<dbReference type="InterPro" id="IPR010722">
    <property type="entry name" value="BATS_dom"/>
</dbReference>
<evidence type="ECO:0000256" key="12">
    <source>
        <dbReference type="ARBA" id="ARBA00051157"/>
    </source>
</evidence>
<keyword evidence="9 13" id="KW-0093">Biotin biosynthesis</keyword>
<evidence type="ECO:0000256" key="13">
    <source>
        <dbReference type="HAMAP-Rule" id="MF_01694"/>
    </source>
</evidence>
<keyword evidence="10 13" id="KW-0408">Iron</keyword>
<feature type="binding site" evidence="13">
    <location>
        <position position="272"/>
    </location>
    <ligand>
        <name>[2Fe-2S] cluster</name>
        <dbReference type="ChEBI" id="CHEBI:190135"/>
    </ligand>
</feature>
<dbReference type="NCBIfam" id="TIGR00433">
    <property type="entry name" value="bioB"/>
    <property type="match status" value="1"/>
</dbReference>
<gene>
    <name evidence="13" type="primary">bioB</name>
    <name evidence="15" type="ORF">QO016_000731</name>
</gene>
<comment type="cofactor">
    <cofactor evidence="13">
        <name>[2Fe-2S] cluster</name>
        <dbReference type="ChEBI" id="CHEBI:190135"/>
    </cofactor>
    <text evidence="13">Binds 1 [2Fe-2S] cluster. The cluster is coordinated with 3 cysteines and 1 arginine.</text>
</comment>
<sequence>MSEAAVTLRDDIRHDWTVDEIRAIHDGPLMDLVFRAATIHRRYNDPADIQRASLLSIKTGGCPEDCGYCSQSAHHKETGLARQRLMPVETVLNEAAAAKAAGATRFCMGAAWRQPKDGPEFDAVLSMVRGVRGLGMEACVTLGMLTASQAERLAEAGLTAYNHNLDTGPDYYDKVVSTRTYDDRLTTLERVRAAGIGVCCGGIIGLGEEVSDRAAMLHVLANHAPHPESVPINALAPVAGTPLGDAATPVDPFDMVRMCATARIVMPRSRVRLSAGRRGLSREAQTLCFLAGANSIFYGERLLTTANAEEDADAALLAELGIRVAEPVMEAAE</sequence>
<feature type="binding site" evidence="13">
    <location>
        <position position="139"/>
    </location>
    <ligand>
        <name>[2Fe-2S] cluster</name>
        <dbReference type="ChEBI" id="CHEBI:190135"/>
    </ligand>
</feature>
<evidence type="ECO:0000256" key="3">
    <source>
        <dbReference type="ARBA" id="ARBA00012236"/>
    </source>
</evidence>
<keyword evidence="8 13" id="KW-0479">Metal-binding</keyword>
<dbReference type="Pfam" id="PF06968">
    <property type="entry name" value="BATS"/>
    <property type="match status" value="1"/>
</dbReference>
<dbReference type="Gene3D" id="3.20.20.70">
    <property type="entry name" value="Aldolase class I"/>
    <property type="match status" value="1"/>
</dbReference>
<comment type="catalytic activity">
    <reaction evidence="12 13">
        <text>(4R,5S)-dethiobiotin + (sulfur carrier)-SH + 2 reduced [2Fe-2S]-[ferredoxin] + 2 S-adenosyl-L-methionine = (sulfur carrier)-H + biotin + 2 5'-deoxyadenosine + 2 L-methionine + 2 oxidized [2Fe-2S]-[ferredoxin]</text>
        <dbReference type="Rhea" id="RHEA:22060"/>
        <dbReference type="Rhea" id="RHEA-COMP:10000"/>
        <dbReference type="Rhea" id="RHEA-COMP:10001"/>
        <dbReference type="Rhea" id="RHEA-COMP:14737"/>
        <dbReference type="Rhea" id="RHEA-COMP:14739"/>
        <dbReference type="ChEBI" id="CHEBI:17319"/>
        <dbReference type="ChEBI" id="CHEBI:29917"/>
        <dbReference type="ChEBI" id="CHEBI:33737"/>
        <dbReference type="ChEBI" id="CHEBI:33738"/>
        <dbReference type="ChEBI" id="CHEBI:57586"/>
        <dbReference type="ChEBI" id="CHEBI:57844"/>
        <dbReference type="ChEBI" id="CHEBI:59789"/>
        <dbReference type="ChEBI" id="CHEBI:64428"/>
        <dbReference type="ChEBI" id="CHEBI:149473"/>
        <dbReference type="EC" id="2.8.1.6"/>
    </reaction>
</comment>
<dbReference type="Proteomes" id="UP001236369">
    <property type="component" value="Unassembled WGS sequence"/>
</dbReference>
<dbReference type="SFLD" id="SFLDG01278">
    <property type="entry name" value="biotin_synthase_like"/>
    <property type="match status" value="1"/>
</dbReference>
<evidence type="ECO:0000256" key="1">
    <source>
        <dbReference type="ARBA" id="ARBA00004942"/>
    </source>
</evidence>
<feature type="binding site" evidence="13">
    <location>
        <position position="66"/>
    </location>
    <ligand>
        <name>[4Fe-4S] cluster</name>
        <dbReference type="ChEBI" id="CHEBI:49883"/>
        <note>4Fe-4S-S-AdoMet</note>
    </ligand>
</feature>
<evidence type="ECO:0000256" key="8">
    <source>
        <dbReference type="ARBA" id="ARBA00022723"/>
    </source>
</evidence>
<dbReference type="HAMAP" id="MF_01694">
    <property type="entry name" value="BioB"/>
    <property type="match status" value="1"/>
</dbReference>
<dbReference type="SFLD" id="SFLDF00272">
    <property type="entry name" value="biotin_synthase"/>
    <property type="match status" value="1"/>
</dbReference>
<evidence type="ECO:0000313" key="15">
    <source>
        <dbReference type="EMBL" id="MDQ0441254.1"/>
    </source>
</evidence>
<comment type="caution">
    <text evidence="15">The sequence shown here is derived from an EMBL/GenBank/DDBJ whole genome shotgun (WGS) entry which is preliminary data.</text>
</comment>
<comment type="subunit">
    <text evidence="13">Homodimer.</text>
</comment>
<dbReference type="SMART" id="SM00729">
    <property type="entry name" value="Elp3"/>
    <property type="match status" value="1"/>
</dbReference>
<reference evidence="15 16" key="1">
    <citation type="submission" date="2023-07" db="EMBL/GenBank/DDBJ databases">
        <title>Genomic Encyclopedia of Type Strains, Phase IV (KMG-IV): sequencing the most valuable type-strain genomes for metagenomic binning, comparative biology and taxonomic classification.</title>
        <authorList>
            <person name="Goeker M."/>
        </authorList>
    </citation>
    <scope>NUCLEOTIDE SEQUENCE [LARGE SCALE GENOMIC DNA]</scope>
    <source>
        <strain evidence="15 16">DSM 19562</strain>
    </source>
</reference>
<evidence type="ECO:0000313" key="16">
    <source>
        <dbReference type="Proteomes" id="UP001236369"/>
    </source>
</evidence>
<evidence type="ECO:0000256" key="2">
    <source>
        <dbReference type="ARBA" id="ARBA00010765"/>
    </source>
</evidence>
<feature type="binding site" evidence="13">
    <location>
        <position position="199"/>
    </location>
    <ligand>
        <name>[2Fe-2S] cluster</name>
        <dbReference type="ChEBI" id="CHEBI:190135"/>
    </ligand>
</feature>
<feature type="domain" description="Radical SAM core" evidence="14">
    <location>
        <begin position="47"/>
        <end position="277"/>
    </location>
</feature>
<feature type="binding site" evidence="13">
    <location>
        <position position="69"/>
    </location>
    <ligand>
        <name>[4Fe-4S] cluster</name>
        <dbReference type="ChEBI" id="CHEBI:49883"/>
        <note>4Fe-4S-S-AdoMet</note>
    </ligand>
</feature>
<keyword evidence="7 13" id="KW-0001">2Fe-2S</keyword>
<protein>
    <recommendedName>
        <fullName evidence="3 13">Biotin synthase</fullName>
        <ecNumber evidence="3 13">2.8.1.6</ecNumber>
    </recommendedName>
</protein>
<keyword evidence="4 13" id="KW-0004">4Fe-4S</keyword>
<dbReference type="SFLD" id="SFLDG01060">
    <property type="entry name" value="BATS_domain_containing"/>
    <property type="match status" value="1"/>
</dbReference>